<dbReference type="Proteomes" id="UP000605970">
    <property type="component" value="Unassembled WGS sequence"/>
</dbReference>
<dbReference type="EMBL" id="JABEBT010000014">
    <property type="protein sequence ID" value="KAF7638117.1"/>
    <property type="molecule type" value="Genomic_DNA"/>
</dbReference>
<sequence>MVGKRKHPTNQQQQQQPSQQKQSSSSFVFKRQQVQQQIPFDKNKKILIIPSQSIIAENGKEEEEISVAETIVLPSKNTSDRLDFTRNWLTSGGSDMVGWAEGRGGEGERGEEYSSILKVGNKKKQQQQLILIKNQQQQKQQLKQIIPLRQKQPPPLINSTTKNVVPPPQISISATIPSAFRPQPVKPQLGILPANLTVSGQMHKVPSIEQIRFLRAASQDCPPTNMSNSIHSSEGFFNFQPGGASTCLSTHSLQRIGSIQSLPDSALSQQNYLINNNNLIEYNNQINNKIIINKQQQQIDHSLAIDALVAELELDNNLNSSTDKRRSFPTIQTEINNNNSEILINNNNRPTERINLSKVDVITKIFDKQNNIKNNNKIANNNQLIFTTNGDSNWNSSHRNNQTIKEQQQQQLNQQNISSSKQKHIERGPLLKTTTNKFQIKETPPTPPPHSSKHFKQQKQQHINKDNHLNLLKEQKQELVYINNNNNINGGNKQNNNNNNEIEQQQQQRFNISNGFYDNVHQQHQGSPTIIIPSSSSSNFRNEEFIDCSSMSSRENELPPPHPSIQNNGGINNIPKTAGKRIGQLIKKLGNSVGGDKQNGGGIAAVSTLSLNRSAHEQLPSVRNGLGIKEELLTKSNSLSSERWKSQAMAQQNQNVGVEINNHDMVIDENKLNSGGGLGNRLKQTILGGMVRRRVPI</sequence>
<proteinExistence type="predicted"/>
<feature type="region of interest" description="Disordered" evidence="1">
    <location>
        <begin position="439"/>
        <end position="461"/>
    </location>
</feature>
<name>A0A8S9ZWX0_9BILA</name>
<gene>
    <name evidence="2" type="ORF">Mgra_00002345</name>
</gene>
<comment type="caution">
    <text evidence="2">The sequence shown here is derived from an EMBL/GenBank/DDBJ whole genome shotgun (WGS) entry which is preliminary data.</text>
</comment>
<evidence type="ECO:0000313" key="3">
    <source>
        <dbReference type="Proteomes" id="UP000605970"/>
    </source>
</evidence>
<reference evidence="2" key="1">
    <citation type="journal article" date="2020" name="Ecol. Evol.">
        <title>Genome structure and content of the rice root-knot nematode (Meloidogyne graminicola).</title>
        <authorList>
            <person name="Phan N.T."/>
            <person name="Danchin E.G.J."/>
            <person name="Klopp C."/>
            <person name="Perfus-Barbeoch L."/>
            <person name="Kozlowski D.K."/>
            <person name="Koutsovoulos G.D."/>
            <person name="Lopez-Roques C."/>
            <person name="Bouchez O."/>
            <person name="Zahm M."/>
            <person name="Besnard G."/>
            <person name="Bellafiore S."/>
        </authorList>
    </citation>
    <scope>NUCLEOTIDE SEQUENCE</scope>
    <source>
        <strain evidence="2">VN-18</strain>
    </source>
</reference>
<organism evidence="2 3">
    <name type="scientific">Meloidogyne graminicola</name>
    <dbReference type="NCBI Taxonomy" id="189291"/>
    <lineage>
        <taxon>Eukaryota</taxon>
        <taxon>Metazoa</taxon>
        <taxon>Ecdysozoa</taxon>
        <taxon>Nematoda</taxon>
        <taxon>Chromadorea</taxon>
        <taxon>Rhabditida</taxon>
        <taxon>Tylenchina</taxon>
        <taxon>Tylenchomorpha</taxon>
        <taxon>Tylenchoidea</taxon>
        <taxon>Meloidogynidae</taxon>
        <taxon>Meloidogyninae</taxon>
        <taxon>Meloidogyne</taxon>
    </lineage>
</organism>
<feature type="region of interest" description="Disordered" evidence="1">
    <location>
        <begin position="393"/>
        <end position="423"/>
    </location>
</feature>
<protein>
    <submittedName>
        <fullName evidence="2">Uncharacterized protein</fullName>
    </submittedName>
</protein>
<dbReference type="AlphaFoldDB" id="A0A8S9ZWX0"/>
<accession>A0A8S9ZWX0</accession>
<dbReference type="OrthoDB" id="5856121at2759"/>
<feature type="compositionally biased region" description="Low complexity" evidence="1">
    <location>
        <begin position="11"/>
        <end position="33"/>
    </location>
</feature>
<evidence type="ECO:0000256" key="1">
    <source>
        <dbReference type="SAM" id="MobiDB-lite"/>
    </source>
</evidence>
<feature type="compositionally biased region" description="Low complexity" evidence="1">
    <location>
        <begin position="401"/>
        <end position="420"/>
    </location>
</feature>
<feature type="region of interest" description="Disordered" evidence="1">
    <location>
        <begin position="1"/>
        <end position="33"/>
    </location>
</feature>
<keyword evidence="3" id="KW-1185">Reference proteome</keyword>
<evidence type="ECO:0000313" key="2">
    <source>
        <dbReference type="EMBL" id="KAF7638117.1"/>
    </source>
</evidence>